<dbReference type="AlphaFoldDB" id="A0AA37T8F4"/>
<name>A0AA37T8F4_9GAMM</name>
<evidence type="ECO:0000313" key="2">
    <source>
        <dbReference type="Proteomes" id="UP001156870"/>
    </source>
</evidence>
<dbReference type="EMBL" id="BSPD01000027">
    <property type="protein sequence ID" value="GLS25225.1"/>
    <property type="molecule type" value="Genomic_DNA"/>
</dbReference>
<dbReference type="RefSeq" id="WP_232594511.1">
    <property type="nucleotide sequence ID" value="NZ_BSPD01000027.1"/>
</dbReference>
<protein>
    <submittedName>
        <fullName evidence="1">Uncharacterized protein</fullName>
    </submittedName>
</protein>
<keyword evidence="2" id="KW-1185">Reference proteome</keyword>
<gene>
    <name evidence="1" type="ORF">GCM10007877_09390</name>
</gene>
<comment type="caution">
    <text evidence="1">The sequence shown here is derived from an EMBL/GenBank/DDBJ whole genome shotgun (WGS) entry which is preliminary data.</text>
</comment>
<accession>A0AA37T8F4</accession>
<organism evidence="1 2">
    <name type="scientific">Marinibactrum halimedae</name>
    <dbReference type="NCBI Taxonomy" id="1444977"/>
    <lineage>
        <taxon>Bacteria</taxon>
        <taxon>Pseudomonadati</taxon>
        <taxon>Pseudomonadota</taxon>
        <taxon>Gammaproteobacteria</taxon>
        <taxon>Cellvibrionales</taxon>
        <taxon>Cellvibrionaceae</taxon>
        <taxon>Marinibactrum</taxon>
    </lineage>
</organism>
<dbReference type="SUPFAM" id="SSF56399">
    <property type="entry name" value="ADP-ribosylation"/>
    <property type="match status" value="1"/>
</dbReference>
<reference evidence="1 2" key="1">
    <citation type="journal article" date="2014" name="Int. J. Syst. Evol. Microbiol.">
        <title>Complete genome sequence of Corynebacterium casei LMG S-19264T (=DSM 44701T), isolated from a smear-ripened cheese.</title>
        <authorList>
            <consortium name="US DOE Joint Genome Institute (JGI-PGF)"/>
            <person name="Walter F."/>
            <person name="Albersmeier A."/>
            <person name="Kalinowski J."/>
            <person name="Ruckert C."/>
        </authorList>
    </citation>
    <scope>NUCLEOTIDE SEQUENCE [LARGE SCALE GENOMIC DNA]</scope>
    <source>
        <strain evidence="1 2">NBRC 110095</strain>
    </source>
</reference>
<sequence length="343" mass="39220">MLMPDQDQFIRKLCKPCTIQTHCRPPRYLCEYAADFQRDSVSEFISNRRSDGLSEIDALVAQAVQIPSTNYPRIFNVCSKLLPKLAVWLKGFNPSAPNQALQPKSREKHSQAIRALTGGVYCWYMQSAEAAMSAPAAIHLMKRHQDIPISLYHYRFSRKGYRLQPAGAPLYRGDTRAPDTLWKAGGFYPKIDADAALSHDPHLKNSKPQQMIVTTNDAVLVNRFAWHNSLFCPEEYHYIFYDHDGPKAITGFIYEIDKSGHQCVEVSGVTPGREVAFLAIPNQYIRRFRMRFYAGSPHNVEVSDWIPYNQQAISDTPIIENKAQWRMLRSHYFQETQAISCGN</sequence>
<dbReference type="Gene3D" id="3.90.210.10">
    <property type="entry name" value="Heat-Labile Enterotoxin, subunit A"/>
    <property type="match status" value="1"/>
</dbReference>
<proteinExistence type="predicted"/>
<evidence type="ECO:0000313" key="1">
    <source>
        <dbReference type="EMBL" id="GLS25225.1"/>
    </source>
</evidence>
<dbReference type="Proteomes" id="UP001156870">
    <property type="component" value="Unassembled WGS sequence"/>
</dbReference>